<dbReference type="Proteomes" id="UP000799779">
    <property type="component" value="Unassembled WGS sequence"/>
</dbReference>
<proteinExistence type="predicted"/>
<evidence type="ECO:0000256" key="1">
    <source>
        <dbReference type="SAM" id="MobiDB-lite"/>
    </source>
</evidence>
<protein>
    <submittedName>
        <fullName evidence="2">Uncharacterized protein</fullName>
    </submittedName>
</protein>
<keyword evidence="3" id="KW-1185">Reference proteome</keyword>
<dbReference type="EMBL" id="ML977602">
    <property type="protein sequence ID" value="KAF1998669.1"/>
    <property type="molecule type" value="Genomic_DNA"/>
</dbReference>
<evidence type="ECO:0000313" key="2">
    <source>
        <dbReference type="EMBL" id="KAF1998669.1"/>
    </source>
</evidence>
<sequence>MREHGEAEERSAIAAGGGYEVRRRAQQPAQTDAPFEHFDAASVGSCDRSAIRETRAGQSSLPCWSLITLRVGHALKLVAPLSSQKATLCRSDIHLIQAALLTPHPLAPQSRLLQLDIATAGPADCHSFSAARSARLPEAVCCLPSSACQPAAVVLARFTPALSSAHVQVNGCPPPRTWPPTRTTSRQPSPVARRALHRVPEPLPCPRQRLRRGCVLSRAAPPPATDPPCA</sequence>
<organism evidence="2 3">
    <name type="scientific">Amniculicola lignicola CBS 123094</name>
    <dbReference type="NCBI Taxonomy" id="1392246"/>
    <lineage>
        <taxon>Eukaryota</taxon>
        <taxon>Fungi</taxon>
        <taxon>Dikarya</taxon>
        <taxon>Ascomycota</taxon>
        <taxon>Pezizomycotina</taxon>
        <taxon>Dothideomycetes</taxon>
        <taxon>Pleosporomycetidae</taxon>
        <taxon>Pleosporales</taxon>
        <taxon>Amniculicolaceae</taxon>
        <taxon>Amniculicola</taxon>
    </lineage>
</organism>
<evidence type="ECO:0000313" key="3">
    <source>
        <dbReference type="Proteomes" id="UP000799779"/>
    </source>
</evidence>
<name>A0A6A5WCZ5_9PLEO</name>
<gene>
    <name evidence="2" type="ORF">P154DRAFT_577777</name>
</gene>
<feature type="compositionally biased region" description="Low complexity" evidence="1">
    <location>
        <begin position="179"/>
        <end position="190"/>
    </location>
</feature>
<feature type="region of interest" description="Disordered" evidence="1">
    <location>
        <begin position="173"/>
        <end position="193"/>
    </location>
</feature>
<dbReference type="AlphaFoldDB" id="A0A6A5WCZ5"/>
<feature type="region of interest" description="Disordered" evidence="1">
    <location>
        <begin position="1"/>
        <end position="32"/>
    </location>
</feature>
<accession>A0A6A5WCZ5</accession>
<reference evidence="2" key="1">
    <citation type="journal article" date="2020" name="Stud. Mycol.">
        <title>101 Dothideomycetes genomes: a test case for predicting lifestyles and emergence of pathogens.</title>
        <authorList>
            <person name="Haridas S."/>
            <person name="Albert R."/>
            <person name="Binder M."/>
            <person name="Bloem J."/>
            <person name="Labutti K."/>
            <person name="Salamov A."/>
            <person name="Andreopoulos B."/>
            <person name="Baker S."/>
            <person name="Barry K."/>
            <person name="Bills G."/>
            <person name="Bluhm B."/>
            <person name="Cannon C."/>
            <person name="Castanera R."/>
            <person name="Culley D."/>
            <person name="Daum C."/>
            <person name="Ezra D."/>
            <person name="Gonzalez J."/>
            <person name="Henrissat B."/>
            <person name="Kuo A."/>
            <person name="Liang C."/>
            <person name="Lipzen A."/>
            <person name="Lutzoni F."/>
            <person name="Magnuson J."/>
            <person name="Mondo S."/>
            <person name="Nolan M."/>
            <person name="Ohm R."/>
            <person name="Pangilinan J."/>
            <person name="Park H.-J."/>
            <person name="Ramirez L."/>
            <person name="Alfaro M."/>
            <person name="Sun H."/>
            <person name="Tritt A."/>
            <person name="Yoshinaga Y."/>
            <person name="Zwiers L.-H."/>
            <person name="Turgeon B."/>
            <person name="Goodwin S."/>
            <person name="Spatafora J."/>
            <person name="Crous P."/>
            <person name="Grigoriev I."/>
        </authorList>
    </citation>
    <scope>NUCLEOTIDE SEQUENCE</scope>
    <source>
        <strain evidence="2">CBS 123094</strain>
    </source>
</reference>
<feature type="compositionally biased region" description="Basic and acidic residues" evidence="1">
    <location>
        <begin position="1"/>
        <end position="11"/>
    </location>
</feature>